<sequence length="73" mass="8818">MCREIYFKVVKLHRNIFGVFRYVFRLRPVPTAAQRALLLSTLMRLIWTRLQNWSMTNYFIGSTHFQCKTGYEV</sequence>
<name>A0A9P0KXT8_ACAOB</name>
<keyword evidence="2" id="KW-1185">Reference proteome</keyword>
<protein>
    <submittedName>
        <fullName evidence="1">Uncharacterized protein</fullName>
    </submittedName>
</protein>
<dbReference type="AlphaFoldDB" id="A0A9P0KXT8"/>
<evidence type="ECO:0000313" key="2">
    <source>
        <dbReference type="Proteomes" id="UP001152888"/>
    </source>
</evidence>
<reference evidence="1" key="1">
    <citation type="submission" date="2022-03" db="EMBL/GenBank/DDBJ databases">
        <authorList>
            <person name="Sayadi A."/>
        </authorList>
    </citation>
    <scope>NUCLEOTIDE SEQUENCE</scope>
</reference>
<evidence type="ECO:0000313" key="1">
    <source>
        <dbReference type="EMBL" id="CAH1985117.1"/>
    </source>
</evidence>
<comment type="caution">
    <text evidence="1">The sequence shown here is derived from an EMBL/GenBank/DDBJ whole genome shotgun (WGS) entry which is preliminary data.</text>
</comment>
<dbReference type="EMBL" id="CAKOFQ010006970">
    <property type="protein sequence ID" value="CAH1985117.1"/>
    <property type="molecule type" value="Genomic_DNA"/>
</dbReference>
<proteinExistence type="predicted"/>
<organism evidence="1 2">
    <name type="scientific">Acanthoscelides obtectus</name>
    <name type="common">Bean weevil</name>
    <name type="synonym">Bruchus obtectus</name>
    <dbReference type="NCBI Taxonomy" id="200917"/>
    <lineage>
        <taxon>Eukaryota</taxon>
        <taxon>Metazoa</taxon>
        <taxon>Ecdysozoa</taxon>
        <taxon>Arthropoda</taxon>
        <taxon>Hexapoda</taxon>
        <taxon>Insecta</taxon>
        <taxon>Pterygota</taxon>
        <taxon>Neoptera</taxon>
        <taxon>Endopterygota</taxon>
        <taxon>Coleoptera</taxon>
        <taxon>Polyphaga</taxon>
        <taxon>Cucujiformia</taxon>
        <taxon>Chrysomeloidea</taxon>
        <taxon>Chrysomelidae</taxon>
        <taxon>Bruchinae</taxon>
        <taxon>Bruchini</taxon>
        <taxon>Acanthoscelides</taxon>
    </lineage>
</organism>
<dbReference type="Proteomes" id="UP001152888">
    <property type="component" value="Unassembled WGS sequence"/>
</dbReference>
<gene>
    <name evidence="1" type="ORF">ACAOBT_LOCUS16486</name>
</gene>
<accession>A0A9P0KXT8</accession>